<comment type="caution">
    <text evidence="2">The sequence shown here is derived from an EMBL/GenBank/DDBJ whole genome shotgun (WGS) entry which is preliminary data.</text>
</comment>
<gene>
    <name evidence="2" type="ORF">LTR97_004738</name>
</gene>
<name>A0AAN7WM14_9PEZI</name>
<reference evidence="2" key="1">
    <citation type="submission" date="2023-08" db="EMBL/GenBank/DDBJ databases">
        <title>Black Yeasts Isolated from many extreme environments.</title>
        <authorList>
            <person name="Coleine C."/>
            <person name="Stajich J.E."/>
            <person name="Selbmann L."/>
        </authorList>
    </citation>
    <scope>NUCLEOTIDE SEQUENCE</scope>
    <source>
        <strain evidence="2">CCFEE 5810</strain>
    </source>
</reference>
<proteinExistence type="predicted"/>
<dbReference type="Proteomes" id="UP001310594">
    <property type="component" value="Unassembled WGS sequence"/>
</dbReference>
<dbReference type="EMBL" id="JAVRQU010000006">
    <property type="protein sequence ID" value="KAK5701920.1"/>
    <property type="molecule type" value="Genomic_DNA"/>
</dbReference>
<feature type="region of interest" description="Disordered" evidence="1">
    <location>
        <begin position="838"/>
        <end position="874"/>
    </location>
</feature>
<sequence length="874" mass="96104">MSQNGYPHHQQQQQHQHFRPPPAPMWFGPNVGQAAPGTAPLSSTPRWFGDSVGAPISSPQHAQRNNGTTPRLTALEQFAQGPRPQLPHSISMGSQYSHGQLHGSLVAGDGAFSPPGQHTPFAQLPLPSPHSQNLQHQQQLVSQARYYQLHQVQAEALSPRAQLPHPIPLARPQFPNLTLSPDGKRYQHAGQQARSLPGIGTVFSPHAQVPQPRFASLPPDAAFFSRVTTQRGAAGVAQQHAPLASQKNGVHHSSDPLVDYDTNYQLRAPNQRPRVTRQPFPKPSQPASFAPLARNDSHLSSISQNSTASHRSVHQASSTLGQPLQPSASRDSLSSRLRQDSGYESLYAPASLAGSKRSRSCLSSSSASLTDDASSEGEWTSVRSLTPLLPAGDAPLGKGRLVKKGNVALERTRVERVATSSPDRVQPSRHPRKAPSSGAREASKRSNVKIVRPPRKTTPGPTARRPSKRGEGPKGQPLKRSATAPQPRVASITPQPPSATQKQGVICSAADIDLDSVLAITPDIVFIDPKFHHSPISVYKLSDPSLACTVITKWLGFCNREATALLTLRLEDQKANLIDQKKPAHLVVLNDAAHFDGEPRRPVVVLAVLIKGDSKIRWYYSDHPSDEVLKALDNKKCLASSTATVEVKPGREKHKRLFVFLRQAFEQAIKIPEHPDFIAAMILTDYSPSITDPDDALDQVISTIKSHQTLNSNKTTTPHLDRYATYLHPAEQHLCCLVSLSSSAYLLLKRKFFHAFWREVLGDYEKIGMGRRKVRTELAHENWLVGYEGLTATDNSKGGAIGERRLKGREARKLIVGWRVMGLLEETRFLEWAKGGGMLEGVGTNEEKEEKEEEKEEENEDQNEEEKEEQAEEQ</sequence>
<accession>A0AAN7WM14</accession>
<organism evidence="2 3">
    <name type="scientific">Elasticomyces elasticus</name>
    <dbReference type="NCBI Taxonomy" id="574655"/>
    <lineage>
        <taxon>Eukaryota</taxon>
        <taxon>Fungi</taxon>
        <taxon>Dikarya</taxon>
        <taxon>Ascomycota</taxon>
        <taxon>Pezizomycotina</taxon>
        <taxon>Dothideomycetes</taxon>
        <taxon>Dothideomycetidae</taxon>
        <taxon>Mycosphaerellales</taxon>
        <taxon>Teratosphaeriaceae</taxon>
        <taxon>Elasticomyces</taxon>
    </lineage>
</organism>
<feature type="region of interest" description="Disordered" evidence="1">
    <location>
        <begin position="1"/>
        <end position="67"/>
    </location>
</feature>
<feature type="region of interest" description="Disordered" evidence="1">
    <location>
        <begin position="354"/>
        <end position="379"/>
    </location>
</feature>
<feature type="compositionally biased region" description="Low complexity" evidence="1">
    <location>
        <begin position="360"/>
        <end position="372"/>
    </location>
</feature>
<dbReference type="AlphaFoldDB" id="A0AAN7WM14"/>
<feature type="compositionally biased region" description="Acidic residues" evidence="1">
    <location>
        <begin position="847"/>
        <end position="874"/>
    </location>
</feature>
<feature type="compositionally biased region" description="Polar residues" evidence="1">
    <location>
        <begin position="57"/>
        <end position="67"/>
    </location>
</feature>
<evidence type="ECO:0000313" key="2">
    <source>
        <dbReference type="EMBL" id="KAK5701920.1"/>
    </source>
</evidence>
<protein>
    <submittedName>
        <fullName evidence="2">Uncharacterized protein</fullName>
    </submittedName>
</protein>
<evidence type="ECO:0000313" key="3">
    <source>
        <dbReference type="Proteomes" id="UP001310594"/>
    </source>
</evidence>
<feature type="region of interest" description="Disordered" evidence="1">
    <location>
        <begin position="234"/>
        <end position="337"/>
    </location>
</feature>
<feature type="compositionally biased region" description="Low complexity" evidence="1">
    <location>
        <begin position="324"/>
        <end position="336"/>
    </location>
</feature>
<feature type="region of interest" description="Disordered" evidence="1">
    <location>
        <begin position="81"/>
        <end position="134"/>
    </location>
</feature>
<feature type="compositionally biased region" description="Polar residues" evidence="1">
    <location>
        <begin position="298"/>
        <end position="322"/>
    </location>
</feature>
<evidence type="ECO:0000256" key="1">
    <source>
        <dbReference type="SAM" id="MobiDB-lite"/>
    </source>
</evidence>
<feature type="region of interest" description="Disordered" evidence="1">
    <location>
        <begin position="412"/>
        <end position="502"/>
    </location>
</feature>